<dbReference type="RefSeq" id="WP_003861352.1">
    <property type="nucleotide sequence ID" value="NZ_AMGJ01000021.1"/>
</dbReference>
<reference evidence="15 20" key="2">
    <citation type="submission" date="2017-07" db="EMBL/GenBank/DDBJ databases">
        <title>Draft genome sequence of Enterobacter cloacae ST128, a clinical strain coproducing KPC-2 and NDM-1 carbapenemases.</title>
        <authorList>
            <person name="Li X."/>
        </authorList>
    </citation>
    <scope>NUCLEOTIDE SEQUENCE [LARGE SCALE GENOMIC DNA]</scope>
    <source>
        <strain evidence="15 20">HBY</strain>
    </source>
</reference>
<reference evidence="17 21" key="3">
    <citation type="submission" date="2019-08" db="EMBL/GenBank/DDBJ databases">
        <title>Whole genome sequence analysis of bacterial isolates in patients.</title>
        <authorList>
            <person name="Jeong K.C."/>
        </authorList>
    </citation>
    <scope>NUCLEOTIDE SEQUENCE [LARGE SCALE GENOMIC DNA]</scope>
    <source>
        <strain evidence="17 21">KCJ3K342</strain>
    </source>
</reference>
<accession>A0A0A6EXU1</accession>
<accession>A0A156CZN5</accession>
<name>A0A0A6EXU1_9ENTR</name>
<dbReference type="Pfam" id="PF02685">
    <property type="entry name" value="Glucokinase"/>
    <property type="match status" value="1"/>
</dbReference>
<dbReference type="SUPFAM" id="SSF53067">
    <property type="entry name" value="Actin-like ATPase domain"/>
    <property type="match status" value="1"/>
</dbReference>
<evidence type="ECO:0000256" key="3">
    <source>
        <dbReference type="ARBA" id="ARBA00014701"/>
    </source>
</evidence>
<dbReference type="NCBIfam" id="NF001414">
    <property type="entry name" value="PRK00292.1-1"/>
    <property type="match status" value="1"/>
</dbReference>
<dbReference type="FunFam" id="3.40.367.20:FF:000002">
    <property type="entry name" value="Glucokinase"/>
    <property type="match status" value="1"/>
</dbReference>
<evidence type="ECO:0000256" key="7">
    <source>
        <dbReference type="ARBA" id="ARBA00022777"/>
    </source>
</evidence>
<comment type="catalytic activity">
    <reaction evidence="12">
        <text>D-glucose + ATP = D-glucose 6-phosphate + ADP + H(+)</text>
        <dbReference type="Rhea" id="RHEA:17825"/>
        <dbReference type="ChEBI" id="CHEBI:4167"/>
        <dbReference type="ChEBI" id="CHEBI:15378"/>
        <dbReference type="ChEBI" id="CHEBI:30616"/>
        <dbReference type="ChEBI" id="CHEBI:61548"/>
        <dbReference type="ChEBI" id="CHEBI:456216"/>
        <dbReference type="EC" id="2.7.1.2"/>
    </reaction>
</comment>
<protein>
    <recommendedName>
        <fullName evidence="3 12">Glucokinase</fullName>
        <ecNumber evidence="2 12">2.7.1.2</ecNumber>
    </recommendedName>
    <alternativeName>
        <fullName evidence="10 12">Glucose kinase</fullName>
    </alternativeName>
</protein>
<keyword evidence="8 12" id="KW-0067">ATP-binding</keyword>
<evidence type="ECO:0000256" key="8">
    <source>
        <dbReference type="ARBA" id="ARBA00022840"/>
    </source>
</evidence>
<evidence type="ECO:0000313" key="20">
    <source>
        <dbReference type="Proteomes" id="UP000231328"/>
    </source>
</evidence>
<dbReference type="EMBL" id="FKEV01000003">
    <property type="protein sequence ID" value="SAD85454.1"/>
    <property type="molecule type" value="Genomic_DNA"/>
</dbReference>
<evidence type="ECO:0000256" key="4">
    <source>
        <dbReference type="ARBA" id="ARBA00022490"/>
    </source>
</evidence>
<dbReference type="InterPro" id="IPR050201">
    <property type="entry name" value="Bacterial_glucokinase"/>
</dbReference>
<evidence type="ECO:0000313" key="18">
    <source>
        <dbReference type="Proteomes" id="UP000076205"/>
    </source>
</evidence>
<evidence type="ECO:0000313" key="21">
    <source>
        <dbReference type="Proteomes" id="UP000322612"/>
    </source>
</evidence>
<keyword evidence="7 12" id="KW-0418">Kinase</keyword>
<dbReference type="EMBL" id="VTDZ01000010">
    <property type="protein sequence ID" value="TYS18313.1"/>
    <property type="molecule type" value="Genomic_DNA"/>
</dbReference>
<dbReference type="KEGG" id="ehm:AB284_09750"/>
<evidence type="ECO:0000313" key="19">
    <source>
        <dbReference type="Proteomes" id="UP000077295"/>
    </source>
</evidence>
<organism evidence="14 18">
    <name type="scientific">Enterobacter hormaechei</name>
    <dbReference type="NCBI Taxonomy" id="158836"/>
    <lineage>
        <taxon>Bacteria</taxon>
        <taxon>Pseudomonadati</taxon>
        <taxon>Pseudomonadota</taxon>
        <taxon>Gammaproteobacteria</taxon>
        <taxon>Enterobacterales</taxon>
        <taxon>Enterobacteriaceae</taxon>
        <taxon>Enterobacter</taxon>
        <taxon>Enterobacter cloacae complex</taxon>
    </lineage>
</organism>
<evidence type="ECO:0000256" key="12">
    <source>
        <dbReference type="HAMAP-Rule" id="MF_00524"/>
    </source>
</evidence>
<dbReference type="HAMAP" id="MF_00524">
    <property type="entry name" value="Glucokinase"/>
    <property type="match status" value="1"/>
</dbReference>
<dbReference type="PANTHER" id="PTHR47690">
    <property type="entry name" value="GLUCOKINASE"/>
    <property type="match status" value="1"/>
</dbReference>
<keyword evidence="6 12" id="KW-0547">Nucleotide-binding</keyword>
<evidence type="ECO:0000256" key="2">
    <source>
        <dbReference type="ARBA" id="ARBA00012323"/>
    </source>
</evidence>
<keyword evidence="5 12" id="KW-0808">Transferase</keyword>
<keyword evidence="9 12" id="KW-0324">Glycolysis</keyword>
<dbReference type="Gene3D" id="3.30.420.40">
    <property type="match status" value="1"/>
</dbReference>
<dbReference type="AlphaFoldDB" id="A0A0A6EXU1"/>
<dbReference type="GO" id="GO:0005524">
    <property type="term" value="F:ATP binding"/>
    <property type="evidence" value="ECO:0007669"/>
    <property type="project" value="UniProtKB-UniRule"/>
</dbReference>
<dbReference type="EMBL" id="FJYW01000005">
    <property type="protein sequence ID" value="CZX48931.1"/>
    <property type="molecule type" value="Genomic_DNA"/>
</dbReference>
<sequence>MTKYALVGDVGGTNARLALCDVNSGEISQAKTYSGLDYPSLEAVVRVYLEEHKVSVEDGCIAIACPITGDWVAMTNHTWAFSIAEMRKNLGFSHLEIINDFTAVSMAIPMLKPEHLIQFGGTAPVEGKPIAVYGAGTGLGVAHLVHVDKRWVSLPGEGGHVDFAPNSEEEGIILEELRAEIGHVSAERVLSGPGLVNLYRAIVKSDGRLPENLQPKDVTERALADSCIDCRRALSLFCVIMGRFGGNLALNLGTFGGVYIAGGIVPRFLDFFTASGFRGGFEDKGRFRSYVQDIPVYLIVHDNPGLLGSGAHLRQVLGQIL</sequence>
<dbReference type="EC" id="2.7.1.2" evidence="2 12"/>
<evidence type="ECO:0000313" key="14">
    <source>
        <dbReference type="EMBL" id="CZX48931.1"/>
    </source>
</evidence>
<dbReference type="NCBIfam" id="TIGR00749">
    <property type="entry name" value="glk"/>
    <property type="match status" value="1"/>
</dbReference>
<dbReference type="Proteomes" id="UP000322612">
    <property type="component" value="Unassembled WGS sequence"/>
</dbReference>
<dbReference type="GO" id="GO:0005829">
    <property type="term" value="C:cytosol"/>
    <property type="evidence" value="ECO:0007669"/>
    <property type="project" value="TreeGrafter"/>
</dbReference>
<dbReference type="NCBIfam" id="NF001416">
    <property type="entry name" value="PRK00292.1-3"/>
    <property type="match status" value="1"/>
</dbReference>
<comment type="similarity">
    <text evidence="11 12 13">Belongs to the bacterial glucokinase family.</text>
</comment>
<reference evidence="18 19" key="1">
    <citation type="submission" date="2016-03" db="EMBL/GenBank/DDBJ databases">
        <authorList>
            <consortium name="Pathogen Informatics"/>
        </authorList>
    </citation>
    <scope>NUCLEOTIDE SEQUENCE [LARGE SCALE GENOMIC DNA]</scope>
    <source>
        <strain evidence="18">e1424</strain>
        <strain evidence="14">E1424</strain>
        <strain evidence="19">e552</strain>
        <strain evidence="16">E552</strain>
    </source>
</reference>
<proteinExistence type="inferred from homology"/>
<evidence type="ECO:0000313" key="16">
    <source>
        <dbReference type="EMBL" id="SAD85454.1"/>
    </source>
</evidence>
<dbReference type="Proteomes" id="UP000077295">
    <property type="component" value="Unassembled WGS sequence"/>
</dbReference>
<evidence type="ECO:0000313" key="17">
    <source>
        <dbReference type="EMBL" id="TYS18313.1"/>
    </source>
</evidence>
<dbReference type="GO" id="GO:0004340">
    <property type="term" value="F:glucokinase activity"/>
    <property type="evidence" value="ECO:0007669"/>
    <property type="project" value="UniProtKB-UniRule"/>
</dbReference>
<dbReference type="GO" id="GO:0005536">
    <property type="term" value="F:D-glucose binding"/>
    <property type="evidence" value="ECO:0007669"/>
    <property type="project" value="InterPro"/>
</dbReference>
<dbReference type="Proteomes" id="UP000076205">
    <property type="component" value="Unassembled WGS sequence"/>
</dbReference>
<evidence type="ECO:0000256" key="10">
    <source>
        <dbReference type="ARBA" id="ARBA00032386"/>
    </source>
</evidence>
<comment type="subcellular location">
    <subcellularLocation>
        <location evidence="1 12">Cytoplasm</location>
    </subcellularLocation>
</comment>
<evidence type="ECO:0000256" key="5">
    <source>
        <dbReference type="ARBA" id="ARBA00022679"/>
    </source>
</evidence>
<keyword evidence="4 12" id="KW-0963">Cytoplasm</keyword>
<evidence type="ECO:0000256" key="13">
    <source>
        <dbReference type="RuleBase" id="RU004046"/>
    </source>
</evidence>
<evidence type="ECO:0000256" key="11">
    <source>
        <dbReference type="ARBA" id="ARBA00061675"/>
    </source>
</evidence>
<dbReference type="InterPro" id="IPR043129">
    <property type="entry name" value="ATPase_NBD"/>
</dbReference>
<evidence type="ECO:0000256" key="9">
    <source>
        <dbReference type="ARBA" id="ARBA00023152"/>
    </source>
</evidence>
<dbReference type="Gene3D" id="3.40.367.20">
    <property type="match status" value="1"/>
</dbReference>
<dbReference type="Proteomes" id="UP000231328">
    <property type="component" value="Unassembled WGS sequence"/>
</dbReference>
<evidence type="ECO:0000256" key="1">
    <source>
        <dbReference type="ARBA" id="ARBA00004496"/>
    </source>
</evidence>
<dbReference type="FunFam" id="3.30.420.40:FF:000045">
    <property type="entry name" value="Glucokinase"/>
    <property type="match status" value="1"/>
</dbReference>
<gene>
    <name evidence="12 14" type="primary">glk</name>
    <name evidence="15" type="ORF">CGZ54_02925</name>
    <name evidence="17" type="ORF">FZC81_03780</name>
    <name evidence="16" type="ORF">SAMEA2273187_01208</name>
    <name evidence="14" type="ORF">SAMEA2273352_02596</name>
</gene>
<comment type="caution">
    <text evidence="14">The sequence shown here is derived from an EMBL/GenBank/DDBJ whole genome shotgun (WGS) entry which is preliminary data.</text>
</comment>
<dbReference type="PANTHER" id="PTHR47690:SF1">
    <property type="entry name" value="GLUCOKINASE"/>
    <property type="match status" value="1"/>
</dbReference>
<evidence type="ECO:0000313" key="15">
    <source>
        <dbReference type="EMBL" id="PJG41686.1"/>
    </source>
</evidence>
<dbReference type="CDD" id="cd24008">
    <property type="entry name" value="ASKHA_NBD_GLK"/>
    <property type="match status" value="1"/>
</dbReference>
<dbReference type="GO" id="GO:0006096">
    <property type="term" value="P:glycolytic process"/>
    <property type="evidence" value="ECO:0007669"/>
    <property type="project" value="UniProtKB-UniRule"/>
</dbReference>
<dbReference type="InterPro" id="IPR003836">
    <property type="entry name" value="Glucokinase"/>
</dbReference>
<feature type="binding site" evidence="12">
    <location>
        <begin position="8"/>
        <end position="13"/>
    </location>
    <ligand>
        <name>ATP</name>
        <dbReference type="ChEBI" id="CHEBI:30616"/>
    </ligand>
</feature>
<dbReference type="EMBL" id="NMVR01000002">
    <property type="protein sequence ID" value="PJG41686.1"/>
    <property type="molecule type" value="Genomic_DNA"/>
</dbReference>
<evidence type="ECO:0000256" key="6">
    <source>
        <dbReference type="ARBA" id="ARBA00022741"/>
    </source>
</evidence>